<dbReference type="InterPro" id="IPR036278">
    <property type="entry name" value="Sialidase_sf"/>
</dbReference>
<sequence length="364" mass="41486">MKKNLLSQLLSTIIPSLIFLIIFSCSEDSNPVRVIDDNFSIEFLGLEGPRINNLIKKDDKLYACASNGFYVKDLKSKEKFKNIALKGKNIEDAVVFSDQEILISYRNIDPKINASPQLWITKDGGLTWQILENNFGGEEIEELVDFERHPTQENIIYGFGRMVLAQSTDKGKTWIPIWGNWQSFANFGKVFVNPVKPNEIWLGGQGALENGYLAHIKDETLVNEWYDLVPNPTVVKKVIFDKLSPQTIYVGWEGELSKSTDNGNTWETLIERHEESHFFMGIGLSDQDPKLVYASKWIKTPDKQDLELYYSKDQGKTWTTKKFPGVDYGGVFDMIVVTENETDRIFVALEKGGVYEIKAKGLLF</sequence>
<dbReference type="InterPro" id="IPR015943">
    <property type="entry name" value="WD40/YVTN_repeat-like_dom_sf"/>
</dbReference>
<reference evidence="1 2" key="1">
    <citation type="submission" date="2018-03" db="EMBL/GenBank/DDBJ databases">
        <title>Genomic Encyclopedia of Archaeal and Bacterial Type Strains, Phase II (KMG-II): from individual species to whole genera.</title>
        <authorList>
            <person name="Goeker M."/>
        </authorList>
    </citation>
    <scope>NUCLEOTIDE SEQUENCE [LARGE SCALE GENOMIC DNA]</scope>
    <source>
        <strain evidence="1 2">DSM 28057</strain>
    </source>
</reference>
<dbReference type="RefSeq" id="WP_146140057.1">
    <property type="nucleotide sequence ID" value="NZ_PYGF01000001.1"/>
</dbReference>
<dbReference type="SUPFAM" id="SSF50939">
    <property type="entry name" value="Sialidases"/>
    <property type="match status" value="1"/>
</dbReference>
<evidence type="ECO:0000313" key="1">
    <source>
        <dbReference type="EMBL" id="PSL07399.1"/>
    </source>
</evidence>
<comment type="caution">
    <text evidence="1">The sequence shown here is derived from an EMBL/GenBank/DDBJ whole genome shotgun (WGS) entry which is preliminary data.</text>
</comment>
<evidence type="ECO:0000313" key="2">
    <source>
        <dbReference type="Proteomes" id="UP000240708"/>
    </source>
</evidence>
<dbReference type="PROSITE" id="PS51257">
    <property type="entry name" value="PROKAR_LIPOPROTEIN"/>
    <property type="match status" value="1"/>
</dbReference>
<keyword evidence="2" id="KW-1185">Reference proteome</keyword>
<dbReference type="Proteomes" id="UP000240708">
    <property type="component" value="Unassembled WGS sequence"/>
</dbReference>
<name>A0A2P8ED47_9BACT</name>
<evidence type="ECO:0008006" key="3">
    <source>
        <dbReference type="Google" id="ProtNLM"/>
    </source>
</evidence>
<dbReference type="OrthoDB" id="9757809at2"/>
<organism evidence="1 2">
    <name type="scientific">Cecembia rubra</name>
    <dbReference type="NCBI Taxonomy" id="1485585"/>
    <lineage>
        <taxon>Bacteria</taxon>
        <taxon>Pseudomonadati</taxon>
        <taxon>Bacteroidota</taxon>
        <taxon>Cytophagia</taxon>
        <taxon>Cytophagales</taxon>
        <taxon>Cyclobacteriaceae</taxon>
        <taxon>Cecembia</taxon>
    </lineage>
</organism>
<accession>A0A2P8ED47</accession>
<protein>
    <recommendedName>
        <fullName evidence="3">Sortilin (Neurotensin receptor 3)</fullName>
    </recommendedName>
</protein>
<dbReference type="AlphaFoldDB" id="A0A2P8ED47"/>
<proteinExistence type="predicted"/>
<dbReference type="Gene3D" id="2.130.10.10">
    <property type="entry name" value="YVTN repeat-like/Quinoprotein amine dehydrogenase"/>
    <property type="match status" value="2"/>
</dbReference>
<dbReference type="EMBL" id="PYGF01000001">
    <property type="protein sequence ID" value="PSL07399.1"/>
    <property type="molecule type" value="Genomic_DNA"/>
</dbReference>
<dbReference type="CDD" id="cd15482">
    <property type="entry name" value="Sialidase_non-viral"/>
    <property type="match status" value="1"/>
</dbReference>
<gene>
    <name evidence="1" type="ORF">CLV48_101329</name>
</gene>